<evidence type="ECO:0000313" key="4">
    <source>
        <dbReference type="Proteomes" id="UP001066327"/>
    </source>
</evidence>
<keyword evidence="4" id="KW-1185">Reference proteome</keyword>
<dbReference type="EMBL" id="CP130956">
    <property type="protein sequence ID" value="WLF52533.1"/>
    <property type="molecule type" value="Genomic_DNA"/>
</dbReference>
<accession>A0AAX3YS48</accession>
<proteinExistence type="predicted"/>
<evidence type="ECO:0000313" key="5">
    <source>
        <dbReference type="Proteomes" id="UP001231166"/>
    </source>
</evidence>
<keyword evidence="2" id="KW-0614">Plasmid</keyword>
<dbReference type="AlphaFoldDB" id="A0AAX3YS48"/>
<dbReference type="EMBL" id="CP130956">
    <property type="protein sequence ID" value="WLF51670.1"/>
    <property type="molecule type" value="Genomic_DNA"/>
</dbReference>
<protein>
    <recommendedName>
        <fullName evidence="6">Transaldolase</fullName>
    </recommendedName>
</protein>
<evidence type="ECO:0000313" key="2">
    <source>
        <dbReference type="EMBL" id="WLF51670.1"/>
    </source>
</evidence>
<geneLocation type="plasmid" evidence="2 5">
    <name>pRho-VOC14-L</name>
</geneLocation>
<evidence type="ECO:0000313" key="1">
    <source>
        <dbReference type="EMBL" id="MCZ4590095.1"/>
    </source>
</evidence>
<dbReference type="Proteomes" id="UP001066327">
    <property type="component" value="Unassembled WGS sequence"/>
</dbReference>
<reference evidence="1" key="1">
    <citation type="submission" date="2022-12" db="EMBL/GenBank/DDBJ databases">
        <authorList>
            <person name="Krivoruchko A.V."/>
            <person name="Elkin A."/>
        </authorList>
    </citation>
    <scope>NUCLEOTIDE SEQUENCE</scope>
    <source>
        <strain evidence="1">IEGM 249</strain>
    </source>
</reference>
<dbReference type="InterPro" id="IPR013785">
    <property type="entry name" value="Aldolase_TIM"/>
</dbReference>
<dbReference type="EMBL" id="JAPWIS010000041">
    <property type="protein sequence ID" value="MCZ4590095.1"/>
    <property type="molecule type" value="Genomic_DNA"/>
</dbReference>
<gene>
    <name evidence="1" type="ORF">O4328_41830</name>
    <name evidence="2" type="ORF">Q5707_39890</name>
    <name evidence="3" type="ORF">Q5707_45105</name>
</gene>
<dbReference type="Gene3D" id="3.20.20.70">
    <property type="entry name" value="Aldolase class I"/>
    <property type="match status" value="1"/>
</dbReference>
<name>A0AAX3YS48_RHOOP</name>
<evidence type="ECO:0000313" key="3">
    <source>
        <dbReference type="EMBL" id="WLF52533.1"/>
    </source>
</evidence>
<sequence length="70" mass="7469">MPTKTLEAAHDHHLRGNTIAGTYQQARAILAAGVAYDDVTNTPERDGVAKFIASWNELLDTVGAALDPAH</sequence>
<dbReference type="RefSeq" id="WP_169694923.1">
    <property type="nucleotide sequence ID" value="NZ_CP130956.1"/>
</dbReference>
<reference evidence="2" key="2">
    <citation type="submission" date="2023-07" db="EMBL/GenBank/DDBJ databases">
        <title>Genomic analysis of Rhodococcus opacus VOC-14 with glycol ethers degradation activity.</title>
        <authorList>
            <person name="Narkevich D.A."/>
            <person name="Hlushen A.M."/>
            <person name="Akhremchuk A.E."/>
            <person name="Sikolenko M.A."/>
            <person name="Valentovich L.N."/>
        </authorList>
    </citation>
    <scope>NUCLEOTIDE SEQUENCE</scope>
    <source>
        <strain evidence="2">VOC-14</strain>
        <plasmid evidence="2">pRho-VOC14-L</plasmid>
    </source>
</reference>
<organism evidence="2 5">
    <name type="scientific">Rhodococcus opacus</name>
    <name type="common">Nocardia opaca</name>
    <dbReference type="NCBI Taxonomy" id="37919"/>
    <lineage>
        <taxon>Bacteria</taxon>
        <taxon>Bacillati</taxon>
        <taxon>Actinomycetota</taxon>
        <taxon>Actinomycetes</taxon>
        <taxon>Mycobacteriales</taxon>
        <taxon>Nocardiaceae</taxon>
        <taxon>Rhodococcus</taxon>
    </lineage>
</organism>
<evidence type="ECO:0008006" key="6">
    <source>
        <dbReference type="Google" id="ProtNLM"/>
    </source>
</evidence>
<dbReference type="Proteomes" id="UP001231166">
    <property type="component" value="Plasmid pRho-VOC14-L"/>
</dbReference>
<dbReference type="SUPFAM" id="SSF51569">
    <property type="entry name" value="Aldolase"/>
    <property type="match status" value="1"/>
</dbReference>